<name>A0A561EXE5_9ACTN</name>
<sequence>MTDLTRFPDPGPADLVMLEAEMLAQHPDANATVGVVLHLTGTVPDLTGLRAHVATRLAGLPCLTHLLTVDGPTARWSPARPDMTQHIRAQRVGGQPAALDTAVRAFLHEPWPDTAPAWRMVLLHGHVPDGFALLYLTQHTVQDGANVVTVLEALFGPPLLPGQSSLLARGLTPTARPPLRQVLRSTATLLRHMRRHHLWQSPAHPPTDQRHTVWTQAPTAWLRAAARAGGASTNDVFLTALADAIAEWAGTAWPGAAGVAIPVMVPVSLRTPEEVGVPGNRLFLTRIDLPGGTMPPGERLERTRVVTAALKSSDHKAVLRAALTRLPRSLFQRLVALSTAPGRLTVCASYLVVRHRLHYGDAAVHRIDPIICCPPGVPMAVAVMSYEDVASACFRIDKALPHAETLPARWHQALADLRATTPPATDVGPARTEPATAADATSLVRTLVTSLVQRSTTAAARRK</sequence>
<accession>A0A561EXE5</accession>
<dbReference type="AlphaFoldDB" id="A0A561EXE5"/>
<organism evidence="1 2">
    <name type="scientific">Kitasatospora atroaurantiaca</name>
    <dbReference type="NCBI Taxonomy" id="285545"/>
    <lineage>
        <taxon>Bacteria</taxon>
        <taxon>Bacillati</taxon>
        <taxon>Actinomycetota</taxon>
        <taxon>Actinomycetes</taxon>
        <taxon>Kitasatosporales</taxon>
        <taxon>Streptomycetaceae</taxon>
        <taxon>Kitasatospora</taxon>
    </lineage>
</organism>
<evidence type="ECO:0000313" key="2">
    <source>
        <dbReference type="Proteomes" id="UP000318416"/>
    </source>
</evidence>
<comment type="caution">
    <text evidence="1">The sequence shown here is derived from an EMBL/GenBank/DDBJ whole genome shotgun (WGS) entry which is preliminary data.</text>
</comment>
<dbReference type="Gene3D" id="3.30.559.30">
    <property type="entry name" value="Nonribosomal peptide synthetase, condensation domain"/>
    <property type="match status" value="1"/>
</dbReference>
<gene>
    <name evidence="1" type="ORF">FB465_5434</name>
</gene>
<keyword evidence="2" id="KW-1185">Reference proteome</keyword>
<dbReference type="EMBL" id="VIVR01000001">
    <property type="protein sequence ID" value="TWE20286.1"/>
    <property type="molecule type" value="Genomic_DNA"/>
</dbReference>
<evidence type="ECO:0000313" key="1">
    <source>
        <dbReference type="EMBL" id="TWE20286.1"/>
    </source>
</evidence>
<reference evidence="1 2" key="1">
    <citation type="submission" date="2019-06" db="EMBL/GenBank/DDBJ databases">
        <title>Sequencing the genomes of 1000 actinobacteria strains.</title>
        <authorList>
            <person name="Klenk H.-P."/>
        </authorList>
    </citation>
    <scope>NUCLEOTIDE SEQUENCE [LARGE SCALE GENOMIC DNA]</scope>
    <source>
        <strain evidence="1 2">DSM 41649</strain>
    </source>
</reference>
<dbReference type="Proteomes" id="UP000318416">
    <property type="component" value="Unassembled WGS sequence"/>
</dbReference>
<dbReference type="SUPFAM" id="SSF52777">
    <property type="entry name" value="CoA-dependent acyltransferases"/>
    <property type="match status" value="1"/>
</dbReference>
<proteinExistence type="predicted"/>
<protein>
    <recommendedName>
        <fullName evidence="3">Diacylglycerol O-acyltransferase</fullName>
    </recommendedName>
</protein>
<evidence type="ECO:0008006" key="3">
    <source>
        <dbReference type="Google" id="ProtNLM"/>
    </source>
</evidence>